<dbReference type="GO" id="GO:0004364">
    <property type="term" value="F:glutathione transferase activity"/>
    <property type="evidence" value="ECO:0007669"/>
    <property type="project" value="UniProtKB-EC"/>
</dbReference>
<dbReference type="Pfam" id="PF02798">
    <property type="entry name" value="GST_N"/>
    <property type="match status" value="1"/>
</dbReference>
<comment type="caution">
    <text evidence="7">The sequence shown here is derived from an EMBL/GenBank/DDBJ whole genome shotgun (WGS) entry which is preliminary data.</text>
</comment>
<dbReference type="InterPro" id="IPR004045">
    <property type="entry name" value="Glutathione_S-Trfase_N"/>
</dbReference>
<dbReference type="PANTHER" id="PTHR11260:SF773">
    <property type="entry name" value="GLUTATHIONE S-TRANSFERASE U26"/>
    <property type="match status" value="1"/>
</dbReference>
<sequence>MADQVILLNSSMSAFGMRVRIALIEKGIKYEHCEEDLNNKSDLLLKMNPVHKKIPTLIHNGKSVHETTKGVLWSTKREEQEAANKFFETVKILEGELGDGPYFQAETFGFVDISLITFCSWFHVLEIFGKFSMEAKFPKIIAWAKRCMQRESVAKSLPDPKKIYEFVMERRKGLGLD</sequence>
<accession>A0A833XXA4</accession>
<dbReference type="PANTHER" id="PTHR11260">
    <property type="entry name" value="GLUTATHIONE S-TRANSFERASE, GST, SUPERFAMILY, GST DOMAIN CONTAINING"/>
    <property type="match status" value="1"/>
</dbReference>
<protein>
    <recommendedName>
        <fullName evidence="1">glutathione transferase</fullName>
        <ecNumber evidence="1">2.5.1.18</ecNumber>
    </recommendedName>
</protein>
<dbReference type="EC" id="2.5.1.18" evidence="1"/>
<dbReference type="SUPFAM" id="SSF52833">
    <property type="entry name" value="Thioredoxin-like"/>
    <property type="match status" value="1"/>
</dbReference>
<dbReference type="EMBL" id="LIHL02000004">
    <property type="protein sequence ID" value="KAF5473113.1"/>
    <property type="molecule type" value="Genomic_DNA"/>
</dbReference>
<evidence type="ECO:0000256" key="3">
    <source>
        <dbReference type="ARBA" id="ARBA00047960"/>
    </source>
</evidence>
<dbReference type="InterPro" id="IPR045073">
    <property type="entry name" value="Omega/Tau-like"/>
</dbReference>
<organism evidence="7 8">
    <name type="scientific">Juglans regia</name>
    <name type="common">English walnut</name>
    <dbReference type="NCBI Taxonomy" id="51240"/>
    <lineage>
        <taxon>Eukaryota</taxon>
        <taxon>Viridiplantae</taxon>
        <taxon>Streptophyta</taxon>
        <taxon>Embryophyta</taxon>
        <taxon>Tracheophyta</taxon>
        <taxon>Spermatophyta</taxon>
        <taxon>Magnoliopsida</taxon>
        <taxon>eudicotyledons</taxon>
        <taxon>Gunneridae</taxon>
        <taxon>Pentapetalae</taxon>
        <taxon>rosids</taxon>
        <taxon>fabids</taxon>
        <taxon>Fagales</taxon>
        <taxon>Juglandaceae</taxon>
        <taxon>Juglans</taxon>
    </lineage>
</organism>
<feature type="domain" description="GST N-terminal" evidence="5">
    <location>
        <begin position="3"/>
        <end position="82"/>
    </location>
</feature>
<dbReference type="CDD" id="cd03185">
    <property type="entry name" value="GST_C_Tau"/>
    <property type="match status" value="1"/>
</dbReference>
<dbReference type="GO" id="GO:0006749">
    <property type="term" value="P:glutathione metabolic process"/>
    <property type="evidence" value="ECO:0007669"/>
    <property type="project" value="InterPro"/>
</dbReference>
<dbReference type="AlphaFoldDB" id="A0A833XXA4"/>
<dbReference type="InterPro" id="IPR004046">
    <property type="entry name" value="GST_C"/>
</dbReference>
<dbReference type="Gramene" id="Jr04_17250_p1">
    <property type="protein sequence ID" value="cds.Jr04_17250_p1"/>
    <property type="gene ID" value="Jr04_17250"/>
</dbReference>
<dbReference type="InterPro" id="IPR045074">
    <property type="entry name" value="GST_C_Tau"/>
</dbReference>
<reference evidence="7" key="2">
    <citation type="submission" date="2020-03" db="EMBL/GenBank/DDBJ databases">
        <title>Walnut 2.0.</title>
        <authorList>
            <person name="Marrano A."/>
            <person name="Britton M."/>
            <person name="Zimin A.V."/>
            <person name="Zaini P.A."/>
            <person name="Workman R."/>
            <person name="Puiu D."/>
            <person name="Bianco L."/>
            <person name="Allen B.J."/>
            <person name="Troggio M."/>
            <person name="Leslie C.A."/>
            <person name="Timp W."/>
            <person name="Dendekar A."/>
            <person name="Salzberg S.L."/>
            <person name="Neale D.B."/>
        </authorList>
    </citation>
    <scope>NUCLEOTIDE SEQUENCE</scope>
    <source>
        <tissue evidence="7">Leaves</tissue>
    </source>
</reference>
<evidence type="ECO:0000313" key="8">
    <source>
        <dbReference type="Proteomes" id="UP000619265"/>
    </source>
</evidence>
<gene>
    <name evidence="7" type="ORF">F2P56_009752</name>
</gene>
<dbReference type="Gene3D" id="3.40.30.10">
    <property type="entry name" value="Glutaredoxin"/>
    <property type="match status" value="1"/>
</dbReference>
<dbReference type="Gene3D" id="1.20.1050.10">
    <property type="match status" value="1"/>
</dbReference>
<evidence type="ECO:0000256" key="2">
    <source>
        <dbReference type="ARBA" id="ARBA00022679"/>
    </source>
</evidence>
<feature type="domain" description="GST C-terminal" evidence="6">
    <location>
        <begin position="36"/>
        <end position="174"/>
    </location>
</feature>
<dbReference type="PROSITE" id="PS50404">
    <property type="entry name" value="GST_NTER"/>
    <property type="match status" value="1"/>
</dbReference>
<evidence type="ECO:0000313" key="7">
    <source>
        <dbReference type="EMBL" id="KAF5473113.1"/>
    </source>
</evidence>
<evidence type="ECO:0000259" key="5">
    <source>
        <dbReference type="PROSITE" id="PS50404"/>
    </source>
</evidence>
<evidence type="ECO:0000259" key="6">
    <source>
        <dbReference type="PROSITE" id="PS50405"/>
    </source>
</evidence>
<dbReference type="InterPro" id="IPR036282">
    <property type="entry name" value="Glutathione-S-Trfase_C_sf"/>
</dbReference>
<proteinExistence type="inferred from homology"/>
<dbReference type="Proteomes" id="UP000619265">
    <property type="component" value="Unassembled WGS sequence"/>
</dbReference>
<dbReference type="InterPro" id="IPR036249">
    <property type="entry name" value="Thioredoxin-like_sf"/>
</dbReference>
<evidence type="ECO:0000256" key="4">
    <source>
        <dbReference type="RuleBase" id="RU003494"/>
    </source>
</evidence>
<comment type="similarity">
    <text evidence="4">Belongs to the GST superfamily.</text>
</comment>
<reference evidence="7" key="1">
    <citation type="submission" date="2015-10" db="EMBL/GenBank/DDBJ databases">
        <authorList>
            <person name="Martinez-Garcia P.J."/>
            <person name="Crepeau M.W."/>
            <person name="Puiu D."/>
            <person name="Gonzalez-Ibeas D."/>
            <person name="Whalen J."/>
            <person name="Stevens K."/>
            <person name="Paul R."/>
            <person name="Butterfield T."/>
            <person name="Britton M."/>
            <person name="Reagan R."/>
            <person name="Chakraborty S."/>
            <person name="Walawage S.L."/>
            <person name="Vasquez-Gross H.A."/>
            <person name="Cardeno C."/>
            <person name="Famula R."/>
            <person name="Pratt K."/>
            <person name="Kuruganti S."/>
            <person name="Aradhya M.K."/>
            <person name="Leslie C.A."/>
            <person name="Dandekar A.M."/>
            <person name="Salzberg S.L."/>
            <person name="Wegrzyn J.L."/>
            <person name="Langley C.H."/>
            <person name="Neale D.B."/>
        </authorList>
    </citation>
    <scope>NUCLEOTIDE SEQUENCE</scope>
    <source>
        <tissue evidence="7">Leaves</tissue>
    </source>
</reference>
<keyword evidence="2" id="KW-0808">Transferase</keyword>
<dbReference type="PROSITE" id="PS50405">
    <property type="entry name" value="GST_CTER"/>
    <property type="match status" value="1"/>
</dbReference>
<name>A0A833XXA4_JUGRE</name>
<dbReference type="SUPFAM" id="SSF47616">
    <property type="entry name" value="GST C-terminal domain-like"/>
    <property type="match status" value="1"/>
</dbReference>
<dbReference type="Pfam" id="PF00043">
    <property type="entry name" value="GST_C"/>
    <property type="match status" value="1"/>
</dbReference>
<evidence type="ECO:0000256" key="1">
    <source>
        <dbReference type="ARBA" id="ARBA00012452"/>
    </source>
</evidence>
<comment type="catalytic activity">
    <reaction evidence="3">
        <text>RX + glutathione = an S-substituted glutathione + a halide anion + H(+)</text>
        <dbReference type="Rhea" id="RHEA:16437"/>
        <dbReference type="ChEBI" id="CHEBI:15378"/>
        <dbReference type="ChEBI" id="CHEBI:16042"/>
        <dbReference type="ChEBI" id="CHEBI:17792"/>
        <dbReference type="ChEBI" id="CHEBI:57925"/>
        <dbReference type="ChEBI" id="CHEBI:90779"/>
        <dbReference type="EC" id="2.5.1.18"/>
    </reaction>
</comment>
<dbReference type="InterPro" id="IPR010987">
    <property type="entry name" value="Glutathione-S-Trfase_C-like"/>
</dbReference>